<evidence type="ECO:0000313" key="5">
    <source>
        <dbReference type="EMBL" id="PKG28267.1"/>
    </source>
</evidence>
<dbReference type="InterPro" id="IPR036388">
    <property type="entry name" value="WH-like_DNA-bd_sf"/>
</dbReference>
<dbReference type="PANTHER" id="PTHR42756">
    <property type="entry name" value="TRANSCRIPTIONAL REGULATOR, MARR"/>
    <property type="match status" value="1"/>
</dbReference>
<dbReference type="InterPro" id="IPR036390">
    <property type="entry name" value="WH_DNA-bd_sf"/>
</dbReference>
<dbReference type="SUPFAM" id="SSF46785">
    <property type="entry name" value="Winged helix' DNA-binding domain"/>
    <property type="match status" value="1"/>
</dbReference>
<keyword evidence="6" id="KW-1185">Reference proteome</keyword>
<evidence type="ECO:0000259" key="4">
    <source>
        <dbReference type="PROSITE" id="PS50995"/>
    </source>
</evidence>
<dbReference type="InterPro" id="IPR000835">
    <property type="entry name" value="HTH_MarR-typ"/>
</dbReference>
<reference evidence="5 6" key="1">
    <citation type="journal article" date="2010" name="Int. J. Syst. Evol. Microbiol.">
        <title>Bacillus horneckiae sp. nov., isolated from a spacecraft-assembly clean room.</title>
        <authorList>
            <person name="Vaishampayan P."/>
            <person name="Probst A."/>
            <person name="Krishnamurthi S."/>
            <person name="Ghosh S."/>
            <person name="Osman S."/>
            <person name="McDowall A."/>
            <person name="Ruckmani A."/>
            <person name="Mayilraj S."/>
            <person name="Venkateswaran K."/>
        </authorList>
    </citation>
    <scope>NUCLEOTIDE SEQUENCE [LARGE SCALE GENOMIC DNA]</scope>
    <source>
        <strain evidence="6">1PO1SC</strain>
    </source>
</reference>
<accession>A0A2N0ZFI8</accession>
<gene>
    <name evidence="5" type="ORF">CWS20_13730</name>
</gene>
<evidence type="ECO:0000256" key="1">
    <source>
        <dbReference type="ARBA" id="ARBA00023015"/>
    </source>
</evidence>
<sequence>MSDKNIQEIKKFNRFYTRVMGLFNLYTDKSPYSATEALILFEINSRENCTAAFLSNYFSIDKSYMSRIIKHFEKEGLITKEISKEDRRVQHLHLTELGISTLNSLANRASGNVETMIEGIPEEQIDILIDSMESIQKILSRINEQ</sequence>
<evidence type="ECO:0000256" key="3">
    <source>
        <dbReference type="ARBA" id="ARBA00023163"/>
    </source>
</evidence>
<dbReference type="AlphaFoldDB" id="A0A2N0ZFI8"/>
<keyword evidence="3" id="KW-0804">Transcription</keyword>
<dbReference type="GO" id="GO:0003700">
    <property type="term" value="F:DNA-binding transcription factor activity"/>
    <property type="evidence" value="ECO:0007669"/>
    <property type="project" value="InterPro"/>
</dbReference>
<dbReference type="Pfam" id="PF01047">
    <property type="entry name" value="MarR"/>
    <property type="match status" value="1"/>
</dbReference>
<dbReference type="SMART" id="SM00347">
    <property type="entry name" value="HTH_MARR"/>
    <property type="match status" value="1"/>
</dbReference>
<dbReference type="PROSITE" id="PS50995">
    <property type="entry name" value="HTH_MARR_2"/>
    <property type="match status" value="1"/>
</dbReference>
<dbReference type="Proteomes" id="UP000233343">
    <property type="component" value="Unassembled WGS sequence"/>
</dbReference>
<dbReference type="PANTHER" id="PTHR42756:SF1">
    <property type="entry name" value="TRANSCRIPTIONAL REPRESSOR OF EMRAB OPERON"/>
    <property type="match status" value="1"/>
</dbReference>
<protein>
    <submittedName>
        <fullName evidence="5">MarR family transcriptional regulator</fullName>
    </submittedName>
</protein>
<feature type="domain" description="HTH marR-type" evidence="4">
    <location>
        <begin position="2"/>
        <end position="144"/>
    </location>
</feature>
<keyword evidence="2" id="KW-0238">DNA-binding</keyword>
<evidence type="ECO:0000313" key="6">
    <source>
        <dbReference type="Proteomes" id="UP000233343"/>
    </source>
</evidence>
<keyword evidence="1" id="KW-0805">Transcription regulation</keyword>
<proteinExistence type="predicted"/>
<evidence type="ECO:0000256" key="2">
    <source>
        <dbReference type="ARBA" id="ARBA00023125"/>
    </source>
</evidence>
<dbReference type="RefSeq" id="WP_066189581.1">
    <property type="nucleotide sequence ID" value="NZ_JAFDQP010000001.1"/>
</dbReference>
<dbReference type="GO" id="GO:0003677">
    <property type="term" value="F:DNA binding"/>
    <property type="evidence" value="ECO:0007669"/>
    <property type="project" value="UniProtKB-KW"/>
</dbReference>
<dbReference type="Gene3D" id="1.10.10.10">
    <property type="entry name" value="Winged helix-like DNA-binding domain superfamily/Winged helix DNA-binding domain"/>
    <property type="match status" value="1"/>
</dbReference>
<dbReference type="EMBL" id="PISD01000030">
    <property type="protein sequence ID" value="PKG28267.1"/>
    <property type="molecule type" value="Genomic_DNA"/>
</dbReference>
<organism evidence="5 6">
    <name type="scientific">Cytobacillus horneckiae</name>
    <dbReference type="NCBI Taxonomy" id="549687"/>
    <lineage>
        <taxon>Bacteria</taxon>
        <taxon>Bacillati</taxon>
        <taxon>Bacillota</taxon>
        <taxon>Bacilli</taxon>
        <taxon>Bacillales</taxon>
        <taxon>Bacillaceae</taxon>
        <taxon>Cytobacillus</taxon>
    </lineage>
</organism>
<name>A0A2N0ZFI8_9BACI</name>
<comment type="caution">
    <text evidence="5">The sequence shown here is derived from an EMBL/GenBank/DDBJ whole genome shotgun (WGS) entry which is preliminary data.</text>
</comment>